<organism evidence="5 6">
    <name type="scientific">Fragilariopsis cylindrus CCMP1102</name>
    <dbReference type="NCBI Taxonomy" id="635003"/>
    <lineage>
        <taxon>Eukaryota</taxon>
        <taxon>Sar</taxon>
        <taxon>Stramenopiles</taxon>
        <taxon>Ochrophyta</taxon>
        <taxon>Bacillariophyta</taxon>
        <taxon>Bacillariophyceae</taxon>
        <taxon>Bacillariophycidae</taxon>
        <taxon>Bacillariales</taxon>
        <taxon>Bacillariaceae</taxon>
        <taxon>Fragilariopsis</taxon>
    </lineage>
</organism>
<dbReference type="InterPro" id="IPR050168">
    <property type="entry name" value="AAA_ATPase_domain"/>
</dbReference>
<dbReference type="EMBL" id="KV784359">
    <property type="protein sequence ID" value="OEU15543.1"/>
    <property type="molecule type" value="Genomic_DNA"/>
</dbReference>
<feature type="domain" description="AAA+ ATPase" evidence="4">
    <location>
        <begin position="9"/>
        <end position="157"/>
    </location>
</feature>
<comment type="similarity">
    <text evidence="3">Belongs to the AAA ATPase family.</text>
</comment>
<evidence type="ECO:0000259" key="4">
    <source>
        <dbReference type="SMART" id="SM00382"/>
    </source>
</evidence>
<protein>
    <submittedName>
        <fullName evidence="5">AAA ATPase</fullName>
    </submittedName>
</protein>
<dbReference type="Proteomes" id="UP000095751">
    <property type="component" value="Unassembled WGS sequence"/>
</dbReference>
<keyword evidence="1 3" id="KW-0547">Nucleotide-binding</keyword>
<dbReference type="PANTHER" id="PTHR23077:SF27">
    <property type="entry name" value="ATPASE FAMILY GENE 2 PROTEIN HOMOLOG A"/>
    <property type="match status" value="1"/>
</dbReference>
<evidence type="ECO:0000313" key="5">
    <source>
        <dbReference type="EMBL" id="OEU15543.1"/>
    </source>
</evidence>
<dbReference type="KEGG" id="fcy:FRACYDRAFT_170270"/>
<dbReference type="PROSITE" id="PS00674">
    <property type="entry name" value="AAA"/>
    <property type="match status" value="1"/>
</dbReference>
<keyword evidence="2 3" id="KW-0067">ATP-binding</keyword>
<dbReference type="InterPro" id="IPR027417">
    <property type="entry name" value="P-loop_NTPase"/>
</dbReference>
<dbReference type="InterPro" id="IPR041569">
    <property type="entry name" value="AAA_lid_3"/>
</dbReference>
<dbReference type="InParanoid" id="A0A1E7FCK5"/>
<dbReference type="SUPFAM" id="SSF52540">
    <property type="entry name" value="P-loop containing nucleoside triphosphate hydrolases"/>
    <property type="match status" value="1"/>
</dbReference>
<gene>
    <name evidence="5" type="ORF">FRACYDRAFT_170270</name>
</gene>
<dbReference type="Gene3D" id="1.10.8.60">
    <property type="match status" value="1"/>
</dbReference>
<keyword evidence="6" id="KW-1185">Reference proteome</keyword>
<dbReference type="OrthoDB" id="10254455at2759"/>
<evidence type="ECO:0000313" key="6">
    <source>
        <dbReference type="Proteomes" id="UP000095751"/>
    </source>
</evidence>
<dbReference type="InterPro" id="IPR003593">
    <property type="entry name" value="AAA+_ATPase"/>
</dbReference>
<evidence type="ECO:0000256" key="1">
    <source>
        <dbReference type="ARBA" id="ARBA00022741"/>
    </source>
</evidence>
<dbReference type="Gene3D" id="3.40.50.300">
    <property type="entry name" value="P-loop containing nucleotide triphosphate hydrolases"/>
    <property type="match status" value="1"/>
</dbReference>
<proteinExistence type="inferred from homology"/>
<sequence length="252" mass="27690">MLSRFGLSPPTGVLLYGPPGTGKTLLAKAVARMLKDPSSGEPGGTFMSLSVSEIVSAEVGTSEKMIASSFEFAEKNAPSVIFLDEFQALFTDRNRGGSGKLTTTLLQCLDDIKRWYETAGGGNRVIVIGATNSPWMIDCAFLRPGRFDRVVHVGLPTLSERQSILLVHIRKMRVRDGDNLKHMRKLCEELSILTEGFSGADIAALCRAAAVRALEKGEESIVEESHFIEAMKHDLQPSSDEILVQRLERWRP</sequence>
<accession>A0A1E7FCK5</accession>
<dbReference type="AlphaFoldDB" id="A0A1E7FCK5"/>
<dbReference type="InterPro" id="IPR003960">
    <property type="entry name" value="ATPase_AAA_CS"/>
</dbReference>
<dbReference type="Pfam" id="PF00004">
    <property type="entry name" value="AAA"/>
    <property type="match status" value="1"/>
</dbReference>
<dbReference type="InterPro" id="IPR003959">
    <property type="entry name" value="ATPase_AAA_core"/>
</dbReference>
<evidence type="ECO:0000256" key="3">
    <source>
        <dbReference type="RuleBase" id="RU003651"/>
    </source>
</evidence>
<name>A0A1E7FCK5_9STRA</name>
<dbReference type="GO" id="GO:0005524">
    <property type="term" value="F:ATP binding"/>
    <property type="evidence" value="ECO:0007669"/>
    <property type="project" value="UniProtKB-KW"/>
</dbReference>
<dbReference type="SMART" id="SM00382">
    <property type="entry name" value="AAA"/>
    <property type="match status" value="1"/>
</dbReference>
<dbReference type="PANTHER" id="PTHR23077">
    <property type="entry name" value="AAA-FAMILY ATPASE"/>
    <property type="match status" value="1"/>
</dbReference>
<dbReference type="GO" id="GO:0005737">
    <property type="term" value="C:cytoplasm"/>
    <property type="evidence" value="ECO:0007669"/>
    <property type="project" value="TreeGrafter"/>
</dbReference>
<dbReference type="GO" id="GO:0016887">
    <property type="term" value="F:ATP hydrolysis activity"/>
    <property type="evidence" value="ECO:0007669"/>
    <property type="project" value="InterPro"/>
</dbReference>
<reference evidence="5 6" key="1">
    <citation type="submission" date="2016-09" db="EMBL/GenBank/DDBJ databases">
        <title>Extensive genetic diversity and differential bi-allelic expression allows diatom success in the polar Southern Ocean.</title>
        <authorList>
            <consortium name="DOE Joint Genome Institute"/>
            <person name="Mock T."/>
            <person name="Otillar R.P."/>
            <person name="Strauss J."/>
            <person name="Dupont C."/>
            <person name="Frickenhaus S."/>
            <person name="Maumus F."/>
            <person name="Mcmullan M."/>
            <person name="Sanges R."/>
            <person name="Schmutz J."/>
            <person name="Toseland A."/>
            <person name="Valas R."/>
            <person name="Veluchamy A."/>
            <person name="Ward B.J."/>
            <person name="Allen A."/>
            <person name="Barry K."/>
            <person name="Falciatore A."/>
            <person name="Ferrante M."/>
            <person name="Fortunato A.E."/>
            <person name="Gloeckner G."/>
            <person name="Gruber A."/>
            <person name="Hipkin R."/>
            <person name="Janech M."/>
            <person name="Kroth P."/>
            <person name="Leese F."/>
            <person name="Lindquist E."/>
            <person name="Lyon B.R."/>
            <person name="Martin J."/>
            <person name="Mayer C."/>
            <person name="Parker M."/>
            <person name="Quesneville H."/>
            <person name="Raymond J."/>
            <person name="Uhlig C."/>
            <person name="Valentin K.U."/>
            <person name="Worden A.Z."/>
            <person name="Armbrust E.V."/>
            <person name="Bowler C."/>
            <person name="Green B."/>
            <person name="Moulton V."/>
            <person name="Van Oosterhout C."/>
            <person name="Grigoriev I."/>
        </authorList>
    </citation>
    <scope>NUCLEOTIDE SEQUENCE [LARGE SCALE GENOMIC DNA]</scope>
    <source>
        <strain evidence="5 6">CCMP1102</strain>
    </source>
</reference>
<dbReference type="Pfam" id="PF17862">
    <property type="entry name" value="AAA_lid_3"/>
    <property type="match status" value="1"/>
</dbReference>
<evidence type="ECO:0000256" key="2">
    <source>
        <dbReference type="ARBA" id="ARBA00022840"/>
    </source>
</evidence>